<name>A0A0N8KM16_9CYAN</name>
<dbReference type="Pfam" id="PF13767">
    <property type="entry name" value="DUF4168"/>
    <property type="match status" value="1"/>
</dbReference>
<comment type="caution">
    <text evidence="2">The sequence shown here is derived from an EMBL/GenBank/DDBJ whole genome shotgun (WGS) entry which is preliminary data.</text>
</comment>
<evidence type="ECO:0000313" key="3">
    <source>
        <dbReference type="Proteomes" id="UP000050465"/>
    </source>
</evidence>
<dbReference type="Proteomes" id="UP000050465">
    <property type="component" value="Unassembled WGS sequence"/>
</dbReference>
<evidence type="ECO:0000313" key="2">
    <source>
        <dbReference type="EMBL" id="KPQ32482.1"/>
    </source>
</evidence>
<organism evidence="2 3">
    <name type="scientific">Phormidesmis priestleyi Ana</name>
    <dbReference type="NCBI Taxonomy" id="1666911"/>
    <lineage>
        <taxon>Bacteria</taxon>
        <taxon>Bacillati</taxon>
        <taxon>Cyanobacteriota</taxon>
        <taxon>Cyanophyceae</taxon>
        <taxon>Leptolyngbyales</taxon>
        <taxon>Leptolyngbyaceae</taxon>
        <taxon>Phormidesmis</taxon>
    </lineage>
</organism>
<dbReference type="EMBL" id="LJZR01000055">
    <property type="protein sequence ID" value="KPQ32482.1"/>
    <property type="molecule type" value="Genomic_DNA"/>
</dbReference>
<reference evidence="2 3" key="1">
    <citation type="submission" date="2015-09" db="EMBL/GenBank/DDBJ databases">
        <title>Identification and resolution of microdiversity through metagenomic sequencing of parallel consortia.</title>
        <authorList>
            <person name="Nelson W.C."/>
            <person name="Romine M.F."/>
            <person name="Lindemann S.R."/>
        </authorList>
    </citation>
    <scope>NUCLEOTIDE SEQUENCE [LARGE SCALE GENOMIC DNA]</scope>
    <source>
        <strain evidence="2">Ana</strain>
    </source>
</reference>
<feature type="domain" description="DUF4168" evidence="1">
    <location>
        <begin position="56"/>
        <end position="161"/>
    </location>
</feature>
<dbReference type="STRING" id="1666911.HLUCCA11_21340"/>
<gene>
    <name evidence="2" type="ORF">HLUCCA11_21340</name>
</gene>
<dbReference type="AlphaFoldDB" id="A0A0N8KM16"/>
<accession>A0A0N8KM16</accession>
<sequence length="168" mass="17931">MTVNSYRYRCAVLSVAGLGAIALTQTSFLSGFLNLGAAASRPLSLMPVAYAQEFTDDDVINYANTVVSIEAQRIADYETASDILAASGGEVDILEAQLSCQAHKLSDMPDIPRASRVDLQAVLVEFCEGSRLSAESNDLTAKRFNSMTAAHRADPALAERIQGAISEL</sequence>
<protein>
    <recommendedName>
        <fullName evidence="1">DUF4168 domain-containing protein</fullName>
    </recommendedName>
</protein>
<proteinExistence type="predicted"/>
<dbReference type="InterPro" id="IPR025433">
    <property type="entry name" value="DUF4168"/>
</dbReference>
<evidence type="ECO:0000259" key="1">
    <source>
        <dbReference type="Pfam" id="PF13767"/>
    </source>
</evidence>